<evidence type="ECO:0000256" key="1">
    <source>
        <dbReference type="ARBA" id="ARBA00001964"/>
    </source>
</evidence>
<dbReference type="InterPro" id="IPR005475">
    <property type="entry name" value="Transketolase-like_Pyr-bd"/>
</dbReference>
<keyword evidence="3" id="KW-0786">Thiamine pyrophosphate</keyword>
<dbReference type="CDD" id="cd07036">
    <property type="entry name" value="TPP_PYR_E1-PDHc-beta_like"/>
    <property type="match status" value="1"/>
</dbReference>
<organism evidence="6 7">
    <name type="scientific">Pseudogemmatithrix spongiicola</name>
    <dbReference type="NCBI Taxonomy" id="3062599"/>
    <lineage>
        <taxon>Bacteria</taxon>
        <taxon>Pseudomonadati</taxon>
        <taxon>Gemmatimonadota</taxon>
        <taxon>Gemmatimonadia</taxon>
        <taxon>Gemmatimonadales</taxon>
        <taxon>Gemmatimonadaceae</taxon>
        <taxon>Pseudogemmatithrix</taxon>
    </lineage>
</organism>
<dbReference type="Gene3D" id="3.40.50.920">
    <property type="match status" value="1"/>
</dbReference>
<dbReference type="NCBIfam" id="NF006667">
    <property type="entry name" value="PRK09212.1"/>
    <property type="match status" value="1"/>
</dbReference>
<dbReference type="InterPro" id="IPR029061">
    <property type="entry name" value="THDP-binding"/>
</dbReference>
<dbReference type="FunFam" id="3.40.50.920:FF:000001">
    <property type="entry name" value="Pyruvate dehydrogenase E1 beta subunit"/>
    <property type="match status" value="1"/>
</dbReference>
<dbReference type="PANTHER" id="PTHR43257">
    <property type="entry name" value="PYRUVATE DEHYDROGENASE E1 COMPONENT BETA SUBUNIT"/>
    <property type="match status" value="1"/>
</dbReference>
<protein>
    <submittedName>
        <fullName evidence="6">Alpha-ketoacid dehydrogenase subunit beta</fullName>
    </submittedName>
</protein>
<evidence type="ECO:0000256" key="3">
    <source>
        <dbReference type="ARBA" id="ARBA00023052"/>
    </source>
</evidence>
<evidence type="ECO:0000259" key="4">
    <source>
        <dbReference type="SMART" id="SM00861"/>
    </source>
</evidence>
<proteinExistence type="predicted"/>
<dbReference type="SUPFAM" id="SSF52518">
    <property type="entry name" value="Thiamin diphosphate-binding fold (THDP-binding)"/>
    <property type="match status" value="1"/>
</dbReference>
<evidence type="ECO:0000313" key="5">
    <source>
        <dbReference type="EMBL" id="WKW12568.1"/>
    </source>
</evidence>
<evidence type="ECO:0000256" key="2">
    <source>
        <dbReference type="ARBA" id="ARBA00023002"/>
    </source>
</evidence>
<accession>A0AA49Q505</accession>
<keyword evidence="7" id="KW-1185">Reference proteome</keyword>
<sequence>MAEITYLEAIREALDEEMARDHNVFLLGEDIGAFGGAFKVTEGLMKKYGEQRVIDSPISEIGIVGAAAGAAHMGMRPVVEMQFIDFIANAYDMLTNYVATARYRAFLPTPMVVRGPSGGYVRGGPFHSQNPEAGFIHTPGLKVVYPATAEDAKGLMKAAIRDDDCVLFFEHKYLYRRIKGVMPAGDHVVPIGKARTAREGRDVSIITYAATVHKSLEAAEKLAAEGIDVEVIDLRSLAPLDDEAIFNTVRKTNRVLIVHEDTRTGGIAGEITARINESCFAYLDAPVLRVTAHDIPLPYAPQLEDFVLPQVDDIVTAVRRLVGW</sequence>
<dbReference type="Pfam" id="PF02780">
    <property type="entry name" value="Transketolase_C"/>
    <property type="match status" value="1"/>
</dbReference>
<dbReference type="GO" id="GO:0016491">
    <property type="term" value="F:oxidoreductase activity"/>
    <property type="evidence" value="ECO:0007669"/>
    <property type="project" value="UniProtKB-KW"/>
</dbReference>
<name>A0AA49K074_9BACT</name>
<gene>
    <name evidence="5" type="ORF">Strain138_001864</name>
    <name evidence="6" type="ORF">Strain318_001863</name>
</gene>
<dbReference type="EMBL" id="CP130612">
    <property type="protein sequence ID" value="WKW12568.1"/>
    <property type="molecule type" value="Genomic_DNA"/>
</dbReference>
<dbReference type="EMBL" id="CP130613">
    <property type="protein sequence ID" value="WKW15475.1"/>
    <property type="molecule type" value="Genomic_DNA"/>
</dbReference>
<dbReference type="PANTHER" id="PTHR43257:SF2">
    <property type="entry name" value="PYRUVATE DEHYDROGENASE E1 COMPONENT SUBUNIT BETA"/>
    <property type="match status" value="1"/>
</dbReference>
<dbReference type="Gene3D" id="3.40.50.970">
    <property type="match status" value="1"/>
</dbReference>
<dbReference type="AlphaFoldDB" id="A0AA49K074"/>
<evidence type="ECO:0000313" key="6">
    <source>
        <dbReference type="EMBL" id="WKW15475.1"/>
    </source>
</evidence>
<dbReference type="InterPro" id="IPR009014">
    <property type="entry name" value="Transketo_C/PFOR_II"/>
</dbReference>
<accession>A0AA49K074</accession>
<evidence type="ECO:0000313" key="7">
    <source>
        <dbReference type="Proteomes" id="UP001229955"/>
    </source>
</evidence>
<keyword evidence="2" id="KW-0560">Oxidoreductase</keyword>
<dbReference type="Pfam" id="PF02779">
    <property type="entry name" value="Transket_pyr"/>
    <property type="match status" value="1"/>
</dbReference>
<dbReference type="Proteomes" id="UP001229955">
    <property type="component" value="Chromosome"/>
</dbReference>
<dbReference type="KEGG" id="pspc:Strain318_001863"/>
<comment type="cofactor">
    <cofactor evidence="1">
        <name>thiamine diphosphate</name>
        <dbReference type="ChEBI" id="CHEBI:58937"/>
    </cofactor>
</comment>
<dbReference type="InterPro" id="IPR033248">
    <property type="entry name" value="Transketolase_C"/>
</dbReference>
<reference evidence="6" key="1">
    <citation type="submission" date="2023-07" db="EMBL/GenBank/DDBJ databases">
        <authorList>
            <person name="Haufschild T."/>
            <person name="Kallscheuer N."/>
            <person name="Hammer J."/>
            <person name="Kohn T."/>
            <person name="Kabuu M."/>
            <person name="Jogler M."/>
            <person name="Wohfarth N."/>
            <person name="Heuer A."/>
            <person name="Rohde M."/>
            <person name="van Teeseling M.C.F."/>
            <person name="Jogler C."/>
        </authorList>
    </citation>
    <scope>NUCLEOTIDE SEQUENCE</scope>
    <source>
        <strain evidence="5">Strain 138</strain>
        <strain evidence="6">Strain 318</strain>
    </source>
</reference>
<feature type="domain" description="Transketolase-like pyrimidine-binding" evidence="4">
    <location>
        <begin position="4"/>
        <end position="177"/>
    </location>
</feature>
<dbReference type="SMART" id="SM00861">
    <property type="entry name" value="Transket_pyr"/>
    <property type="match status" value="1"/>
</dbReference>
<dbReference type="RefSeq" id="WP_367885447.1">
    <property type="nucleotide sequence ID" value="NZ_CP130612.1"/>
</dbReference>
<dbReference type="FunFam" id="3.40.50.970:FF:000001">
    <property type="entry name" value="Pyruvate dehydrogenase E1 beta subunit"/>
    <property type="match status" value="1"/>
</dbReference>
<dbReference type="SUPFAM" id="SSF52922">
    <property type="entry name" value="TK C-terminal domain-like"/>
    <property type="match status" value="1"/>
</dbReference>